<keyword evidence="2 5" id="KW-0808">Transferase</keyword>
<evidence type="ECO:0000256" key="3">
    <source>
        <dbReference type="ARBA" id="ARBA00022737"/>
    </source>
</evidence>
<dbReference type="InterPro" id="IPR018357">
    <property type="entry name" value="Hexapep_transf_CS"/>
</dbReference>
<evidence type="ECO:0000256" key="2">
    <source>
        <dbReference type="ARBA" id="ARBA00022679"/>
    </source>
</evidence>
<dbReference type="CDD" id="cd03349">
    <property type="entry name" value="LbH_XAT"/>
    <property type="match status" value="1"/>
</dbReference>
<dbReference type="EMBL" id="CP002584">
    <property type="protein sequence ID" value="ADZ78507.1"/>
    <property type="molecule type" value="Genomic_DNA"/>
</dbReference>
<sequence length="230" mass="25942">MKIFFKICVLPLYNFFVAYLGTIRVQMKNKTLKVRGLVYANNSVFGKHNSLARGVSFNNSTLGDYSYISANSYVNLTTVGKFTCIGPDVKVGLGAHPTSVFVSVHPAFYSGKGRLGRAFADREYFEEFQRTYIGNDVWIGSNVIIKGGVKIGDGAIIASGAVVTKDVMAYSIVGGIPAKTIKMRFEEEQISILLKRKWWDEDEIWFSKNFKDMHDIRVFTRKHTMHELAR</sequence>
<evidence type="ECO:0000256" key="1">
    <source>
        <dbReference type="ARBA" id="ARBA00007274"/>
    </source>
</evidence>
<dbReference type="KEGG" id="shg:Sph21_1947"/>
<accession>F4CA81</accession>
<evidence type="ECO:0000313" key="5">
    <source>
        <dbReference type="EMBL" id="ADZ78507.1"/>
    </source>
</evidence>
<dbReference type="InterPro" id="IPR001451">
    <property type="entry name" value="Hexapep"/>
</dbReference>
<gene>
    <name evidence="5" type="ordered locus">Sph21_1947</name>
</gene>
<dbReference type="GO" id="GO:0016746">
    <property type="term" value="F:acyltransferase activity"/>
    <property type="evidence" value="ECO:0007669"/>
    <property type="project" value="UniProtKB-KW"/>
</dbReference>
<name>F4CA81_SPHS2</name>
<comment type="similarity">
    <text evidence="1">Belongs to the transferase hexapeptide repeat family.</text>
</comment>
<dbReference type="HOGENOM" id="CLU_051638_5_0_10"/>
<dbReference type="PANTHER" id="PTHR43300">
    <property type="entry name" value="ACETYLTRANSFERASE"/>
    <property type="match status" value="1"/>
</dbReference>
<protein>
    <submittedName>
        <fullName evidence="5">Hexapeptide repeat-containing protein acetyltransferase</fullName>
    </submittedName>
</protein>
<organism evidence="5">
    <name type="scientific">Sphingobacterium sp. (strain 21)</name>
    <dbReference type="NCBI Taxonomy" id="743722"/>
    <lineage>
        <taxon>Bacteria</taxon>
        <taxon>Pseudomonadati</taxon>
        <taxon>Bacteroidota</taxon>
        <taxon>Sphingobacteriia</taxon>
        <taxon>Sphingobacteriales</taxon>
        <taxon>Sphingobacteriaceae</taxon>
        <taxon>Sphingobacterium</taxon>
    </lineage>
</organism>
<dbReference type="Pfam" id="PF00132">
    <property type="entry name" value="Hexapep"/>
    <property type="match status" value="1"/>
</dbReference>
<dbReference type="InterPro" id="IPR050179">
    <property type="entry name" value="Trans_hexapeptide_repeat"/>
</dbReference>
<dbReference type="PATRIC" id="fig|743722.3.peg.2079"/>
<reference evidence="5" key="1">
    <citation type="submission" date="2011-03" db="EMBL/GenBank/DDBJ databases">
        <title>Complete sequence of Sphingobacterium sp. 21.</title>
        <authorList>
            <consortium name="US DOE Joint Genome Institute"/>
            <person name="Lucas S."/>
            <person name="Copeland A."/>
            <person name="Lapidus A."/>
            <person name="Cheng J.-F."/>
            <person name="Goodwin L."/>
            <person name="Pitluck S."/>
            <person name="Davenport K."/>
            <person name="Detter J.C."/>
            <person name="Han C."/>
            <person name="Tapia R."/>
            <person name="Land M."/>
            <person name="Hauser L."/>
            <person name="Kyrpides N."/>
            <person name="Ivanova N."/>
            <person name="Ovchinnikova G."/>
            <person name="Pagani I."/>
            <person name="Siebers A.K."/>
            <person name="Allgaier M."/>
            <person name="Thelen M.P."/>
            <person name="Hugenholtz P."/>
            <person name="Woyke T."/>
        </authorList>
    </citation>
    <scope>NUCLEOTIDE SEQUENCE</scope>
    <source>
        <strain evidence="5">21</strain>
    </source>
</reference>
<dbReference type="STRING" id="743722.Sph21_1947"/>
<dbReference type="SUPFAM" id="SSF51161">
    <property type="entry name" value="Trimeric LpxA-like enzymes"/>
    <property type="match status" value="1"/>
</dbReference>
<keyword evidence="3" id="KW-0677">Repeat</keyword>
<dbReference type="PROSITE" id="PS00101">
    <property type="entry name" value="HEXAPEP_TRANSFERASES"/>
    <property type="match status" value="1"/>
</dbReference>
<dbReference type="eggNOG" id="COG0110">
    <property type="taxonomic scope" value="Bacteria"/>
</dbReference>
<evidence type="ECO:0000256" key="4">
    <source>
        <dbReference type="ARBA" id="ARBA00023315"/>
    </source>
</evidence>
<keyword evidence="4" id="KW-0012">Acyltransferase</keyword>
<dbReference type="AlphaFoldDB" id="F4CA81"/>
<dbReference type="PANTHER" id="PTHR43300:SF11">
    <property type="entry name" value="ACETYLTRANSFERASE RV3034C-RELATED"/>
    <property type="match status" value="1"/>
</dbReference>
<proteinExistence type="inferred from homology"/>
<dbReference type="InterPro" id="IPR011004">
    <property type="entry name" value="Trimer_LpxA-like_sf"/>
</dbReference>
<dbReference type="Gene3D" id="2.160.10.10">
    <property type="entry name" value="Hexapeptide repeat proteins"/>
    <property type="match status" value="1"/>
</dbReference>